<dbReference type="Proteomes" id="UP001275867">
    <property type="component" value="Unassembled WGS sequence"/>
</dbReference>
<keyword evidence="5 8" id="KW-1133">Transmembrane helix</keyword>
<evidence type="ECO:0000256" key="2">
    <source>
        <dbReference type="ARBA" id="ARBA00010157"/>
    </source>
</evidence>
<evidence type="ECO:0000313" key="11">
    <source>
        <dbReference type="EMBL" id="OAD63494.1"/>
    </source>
</evidence>
<dbReference type="EMBL" id="LXND01000069">
    <property type="protein sequence ID" value="OAD63494.1"/>
    <property type="molecule type" value="Genomic_DNA"/>
</dbReference>
<feature type="transmembrane region" description="Helical" evidence="8">
    <location>
        <begin position="831"/>
        <end position="852"/>
    </location>
</feature>
<organism evidence="10 13">
    <name type="scientific">Pediococcus parvulus</name>
    <dbReference type="NCBI Taxonomy" id="54062"/>
    <lineage>
        <taxon>Bacteria</taxon>
        <taxon>Bacillati</taxon>
        <taxon>Bacillota</taxon>
        <taxon>Bacilli</taxon>
        <taxon>Lactobacillales</taxon>
        <taxon>Lactobacillaceae</taxon>
        <taxon>Pediococcus</taxon>
    </lineage>
</organism>
<dbReference type="InterPro" id="IPR050545">
    <property type="entry name" value="Mycobact_MmpL"/>
</dbReference>
<feature type="transmembrane region" description="Helical" evidence="8">
    <location>
        <begin position="160"/>
        <end position="181"/>
    </location>
</feature>
<proteinExistence type="inferred from homology"/>
<dbReference type="Pfam" id="PF03176">
    <property type="entry name" value="MMPL"/>
    <property type="match status" value="1"/>
</dbReference>
<feature type="coiled-coil region" evidence="7">
    <location>
        <begin position="458"/>
        <end position="485"/>
    </location>
</feature>
<evidence type="ECO:0000256" key="3">
    <source>
        <dbReference type="ARBA" id="ARBA00022475"/>
    </source>
</evidence>
<feature type="transmembrane region" description="Helical" evidence="8">
    <location>
        <begin position="732"/>
        <end position="749"/>
    </location>
</feature>
<protein>
    <submittedName>
        <fullName evidence="10">MMPL family transporter</fullName>
    </submittedName>
</protein>
<dbReference type="AlphaFoldDB" id="A0AAP5TBR9"/>
<gene>
    <name evidence="11" type="ORF">A7K95_09160</name>
    <name evidence="10" type="ORF">GA842_04265</name>
</gene>
<dbReference type="EMBL" id="WERX01000010">
    <property type="protein sequence ID" value="MDV7694111.1"/>
    <property type="molecule type" value="Genomic_DNA"/>
</dbReference>
<feature type="transmembrane region" description="Helical" evidence="8">
    <location>
        <begin position="215"/>
        <end position="236"/>
    </location>
</feature>
<feature type="transmembrane region" description="Helical" evidence="8">
    <location>
        <begin position="786"/>
        <end position="811"/>
    </location>
</feature>
<evidence type="ECO:0000256" key="4">
    <source>
        <dbReference type="ARBA" id="ARBA00022692"/>
    </source>
</evidence>
<evidence type="ECO:0000256" key="5">
    <source>
        <dbReference type="ARBA" id="ARBA00022989"/>
    </source>
</evidence>
<feature type="transmembrane region" description="Helical" evidence="8">
    <location>
        <begin position="187"/>
        <end position="208"/>
    </location>
</feature>
<name>A0AAP5TBR9_9LACO</name>
<comment type="caution">
    <text evidence="10">The sequence shown here is derived from an EMBL/GenBank/DDBJ whole genome shotgun (WGS) entry which is preliminary data.</text>
</comment>
<keyword evidence="7" id="KW-0175">Coiled coil</keyword>
<evidence type="ECO:0000256" key="7">
    <source>
        <dbReference type="SAM" id="Coils"/>
    </source>
</evidence>
<keyword evidence="3" id="KW-1003">Cell membrane</keyword>
<keyword evidence="12" id="KW-1185">Reference proteome</keyword>
<feature type="transmembrane region" description="Helical" evidence="8">
    <location>
        <begin position="859"/>
        <end position="884"/>
    </location>
</feature>
<feature type="transmembrane region" description="Helical" evidence="8">
    <location>
        <begin position="755"/>
        <end position="774"/>
    </location>
</feature>
<comment type="subcellular location">
    <subcellularLocation>
        <location evidence="1">Cell membrane</location>
        <topology evidence="1">Multi-pass membrane protein</topology>
    </subcellularLocation>
</comment>
<feature type="transmembrane region" description="Helical" evidence="8">
    <location>
        <begin position="341"/>
        <end position="358"/>
    </location>
</feature>
<sequence>MMQKKNTLQIASLITWFILLVGMIILLPNSLSWNSSFSQQLPTKDAPSATIVYTNSNGTLSTKQRKAIQENQKKLKANQKFLGLKSIEAGNDSNAAHRLNSTDKSTELSILHFKESQKQFHILIPQIYSLIQTTGVHAYITGNDVLQIARVQATQAANKLVIVISCILIVLILGLIFRSVLVPLITLLLSGIIYLSSFSIATLATRFLSMPYTAYTNTIILVVSFGLFPIAATVFYRFYCDHYENQNAVRKSYWDSWLPTLLSIVPIIALSSLLLLARNTTLRSLWILSVSITLVWIAFYTLMPAFTEFLDDLFFWPGNGKSLNPSFSFWHSSAILGKKRSLISLISIFILVLLVSLIKMTPLNWSSVVDTPFSSQAKVGASVITSHYPVGKVSPITITLTNKQPITTTKNMATLNQLTQKLKANKNVANVYSVAQPSGISLTNLYVNKQLASVTSQLSAANLNLTNTQKSLKKSQKQLKNLNLTSALKQLSKNATNLSKIQSQSSQVANQADELTTDITTMQSQQAEIDRAIRSGKTSRNSTGIQRALSSLSTHNKNLISDLKTLRHNIGVVSSNNNVIADNISQVEDDQQSVTDDFDKVQSVLKTTGVALTKDSKNVQIAQQNLIGEQSYLDNLSKSGILNVLYMTSVDLRTDPMKNALSQFNESNNKETTISVVLNKTTASIKATSTLKQVQQLTNATLSGTSLSKSFLHYSGETVDVAKKQQALNHDLTHLVPWLIGLVILYLLIISQSLFAIYASISLLITFWGGLQLTNWFSNLLLKTPLLADVPIISGLIVSCLSLGILIPIILRTTRATTDNYLSAINFFDPLLILIGIMTLIPLLALGFTQLLSFIQIALIVFISQLVWGLLFPIGITAALHLSYDKN</sequence>
<dbReference type="Proteomes" id="UP000077280">
    <property type="component" value="Unassembled WGS sequence"/>
</dbReference>
<keyword evidence="6 8" id="KW-0472">Membrane</keyword>
<dbReference type="RefSeq" id="WP_068807621.1">
    <property type="nucleotide sequence ID" value="NZ_LXND01000069.1"/>
</dbReference>
<dbReference type="PANTHER" id="PTHR33406:SF6">
    <property type="entry name" value="MEMBRANE PROTEIN YDGH-RELATED"/>
    <property type="match status" value="1"/>
</dbReference>
<dbReference type="SUPFAM" id="SSF82866">
    <property type="entry name" value="Multidrug efflux transporter AcrB transmembrane domain"/>
    <property type="match status" value="2"/>
</dbReference>
<reference evidence="11 12" key="1">
    <citation type="submission" date="2016-05" db="EMBL/GenBank/DDBJ databases">
        <title>Draft genome sequence of Pediococcus parvulus 2.6, a probiotic beta-glucan producer strain.</title>
        <authorList>
            <person name="Mohedano M.L."/>
            <person name="Perez-Ramos A."/>
            <person name="Duenas M.T."/>
            <person name="Lamontanara A."/>
            <person name="Orru L."/>
            <person name="Spano G."/>
            <person name="Capozzi V."/>
            <person name="Lopez P."/>
        </authorList>
    </citation>
    <scope>NUCLEOTIDE SEQUENCE [LARGE SCALE GENOMIC DNA]</scope>
    <source>
        <strain evidence="11 12">2.6</strain>
    </source>
</reference>
<evidence type="ECO:0000256" key="6">
    <source>
        <dbReference type="ARBA" id="ARBA00023136"/>
    </source>
</evidence>
<evidence type="ECO:0000313" key="12">
    <source>
        <dbReference type="Proteomes" id="UP000077280"/>
    </source>
</evidence>
<evidence type="ECO:0000256" key="1">
    <source>
        <dbReference type="ARBA" id="ARBA00004651"/>
    </source>
</evidence>
<reference evidence="10" key="2">
    <citation type="submission" date="2019-10" db="EMBL/GenBank/DDBJ databases">
        <title>Malate fermentation in French cider.</title>
        <authorList>
            <person name="Cousin F.J."/>
            <person name="Medina Fernandez S."/>
            <person name="Misery B."/>
            <person name="Laplace J.-M."/>
            <person name="Cretenet M."/>
        </authorList>
    </citation>
    <scope>NUCLEOTIDE SEQUENCE</scope>
    <source>
        <strain evidence="10">UCMA15901</strain>
    </source>
</reference>
<accession>A0AAP5TBR9</accession>
<feature type="transmembrane region" description="Helical" evidence="8">
    <location>
        <begin position="256"/>
        <end position="277"/>
    </location>
</feature>
<evidence type="ECO:0000313" key="10">
    <source>
        <dbReference type="EMBL" id="MDV7694111.1"/>
    </source>
</evidence>
<dbReference type="InterPro" id="IPR004869">
    <property type="entry name" value="MMPL_dom"/>
</dbReference>
<feature type="domain" description="Membrane transport protein MMPL" evidence="9">
    <location>
        <begin position="37"/>
        <end position="340"/>
    </location>
</feature>
<keyword evidence="4 8" id="KW-0812">Transmembrane</keyword>
<comment type="similarity">
    <text evidence="2">Belongs to the resistance-nodulation-cell division (RND) (TC 2.A.6) family. MmpL subfamily.</text>
</comment>
<feature type="transmembrane region" description="Helical" evidence="8">
    <location>
        <begin position="6"/>
        <end position="27"/>
    </location>
</feature>
<dbReference type="GO" id="GO:0005886">
    <property type="term" value="C:plasma membrane"/>
    <property type="evidence" value="ECO:0007669"/>
    <property type="project" value="UniProtKB-SubCell"/>
</dbReference>
<feature type="transmembrane region" description="Helical" evidence="8">
    <location>
        <begin position="284"/>
        <end position="306"/>
    </location>
</feature>
<evidence type="ECO:0000256" key="8">
    <source>
        <dbReference type="SAM" id="Phobius"/>
    </source>
</evidence>
<evidence type="ECO:0000259" key="9">
    <source>
        <dbReference type="Pfam" id="PF03176"/>
    </source>
</evidence>
<evidence type="ECO:0000313" key="13">
    <source>
        <dbReference type="Proteomes" id="UP001275867"/>
    </source>
</evidence>
<dbReference type="PANTHER" id="PTHR33406">
    <property type="entry name" value="MEMBRANE PROTEIN MJ1562-RELATED"/>
    <property type="match status" value="1"/>
</dbReference>